<gene>
    <name evidence="1" type="ORF">EG849_09735</name>
</gene>
<dbReference type="EMBL" id="RQVR01000010">
    <property type="protein sequence ID" value="RRJ90748.1"/>
    <property type="molecule type" value="Genomic_DNA"/>
</dbReference>
<protein>
    <recommendedName>
        <fullName evidence="3">N-acetyltransferase</fullName>
    </recommendedName>
</protein>
<evidence type="ECO:0000313" key="2">
    <source>
        <dbReference type="Proteomes" id="UP000271937"/>
    </source>
</evidence>
<dbReference type="AlphaFoldDB" id="A0A3P3W8H9"/>
<dbReference type="OrthoDB" id="9800962at2"/>
<dbReference type="RefSeq" id="WP_125012895.1">
    <property type="nucleotide sequence ID" value="NZ_RQVR01000010.1"/>
</dbReference>
<comment type="caution">
    <text evidence="1">The sequence shown here is derived from an EMBL/GenBank/DDBJ whole genome shotgun (WGS) entry which is preliminary data.</text>
</comment>
<dbReference type="Proteomes" id="UP000271937">
    <property type="component" value="Unassembled WGS sequence"/>
</dbReference>
<name>A0A3P3W8H9_9FLAO</name>
<keyword evidence="2" id="KW-1185">Reference proteome</keyword>
<reference evidence="1 2" key="1">
    <citation type="submission" date="2018-11" db="EMBL/GenBank/DDBJ databases">
        <title>Flavobacterium sp. nov., YIM 102600 draft genome.</title>
        <authorList>
            <person name="Li G."/>
            <person name="Jiang Y."/>
        </authorList>
    </citation>
    <scope>NUCLEOTIDE SEQUENCE [LARGE SCALE GENOMIC DNA]</scope>
    <source>
        <strain evidence="1 2">YIM 102600</strain>
    </source>
</reference>
<sequence>MTTKIISEISQKQVNQIIKLVEDDANLISINVFNKQSPIYDYLKVRECEKCKIYLSRVGTFGLNATNLIITEDSNEDLTGFILYHNVINKPRDIAIISTIVSKSQRKKGILRNMINILKSKHDSISLSCFTDTVEIYTRLDFKPALQWETQIGMYYGYMDDGQIVTIDDNDLNQFPSVKKAFQDFQSNNINTWENIIDKLNSDNGAEELRALNFMKHFTN</sequence>
<evidence type="ECO:0008006" key="3">
    <source>
        <dbReference type="Google" id="ProtNLM"/>
    </source>
</evidence>
<dbReference type="SUPFAM" id="SSF55729">
    <property type="entry name" value="Acyl-CoA N-acyltransferases (Nat)"/>
    <property type="match status" value="1"/>
</dbReference>
<accession>A0A3P3W8H9</accession>
<proteinExistence type="predicted"/>
<dbReference type="InterPro" id="IPR016181">
    <property type="entry name" value="Acyl_CoA_acyltransferase"/>
</dbReference>
<organism evidence="1 2">
    <name type="scientific">Flavobacterium macacae</name>
    <dbReference type="NCBI Taxonomy" id="2488993"/>
    <lineage>
        <taxon>Bacteria</taxon>
        <taxon>Pseudomonadati</taxon>
        <taxon>Bacteroidota</taxon>
        <taxon>Flavobacteriia</taxon>
        <taxon>Flavobacteriales</taxon>
        <taxon>Flavobacteriaceae</taxon>
        <taxon>Flavobacterium</taxon>
    </lineage>
</organism>
<evidence type="ECO:0000313" key="1">
    <source>
        <dbReference type="EMBL" id="RRJ90748.1"/>
    </source>
</evidence>